<reference evidence="2 3" key="1">
    <citation type="submission" date="2013-11" db="EMBL/GenBank/DDBJ databases">
        <title>The Genome Sequence of Phytophthora parasitica P1976.</title>
        <authorList>
            <consortium name="The Broad Institute Genomics Platform"/>
            <person name="Russ C."/>
            <person name="Tyler B."/>
            <person name="Panabieres F."/>
            <person name="Shan W."/>
            <person name="Tripathy S."/>
            <person name="Grunwald N."/>
            <person name="Machado M."/>
            <person name="Johnson C.S."/>
            <person name="Walker B."/>
            <person name="Young S."/>
            <person name="Zeng Q."/>
            <person name="Gargeya S."/>
            <person name="Fitzgerald M."/>
            <person name="Haas B."/>
            <person name="Abouelleil A."/>
            <person name="Allen A.W."/>
            <person name="Alvarado L."/>
            <person name="Arachchi H.M."/>
            <person name="Berlin A.M."/>
            <person name="Chapman S.B."/>
            <person name="Gainer-Dewar J."/>
            <person name="Goldberg J."/>
            <person name="Griggs A."/>
            <person name="Gujja S."/>
            <person name="Hansen M."/>
            <person name="Howarth C."/>
            <person name="Imamovic A."/>
            <person name="Ireland A."/>
            <person name="Larimer J."/>
            <person name="McCowan C."/>
            <person name="Murphy C."/>
            <person name="Pearson M."/>
            <person name="Poon T.W."/>
            <person name="Priest M."/>
            <person name="Roberts A."/>
            <person name="Saif S."/>
            <person name="Shea T."/>
            <person name="Sisk P."/>
            <person name="Sykes S."/>
            <person name="Wortman J."/>
            <person name="Nusbaum C."/>
            <person name="Birren B."/>
        </authorList>
    </citation>
    <scope>NUCLEOTIDE SEQUENCE [LARGE SCALE GENOMIC DNA]</scope>
    <source>
        <strain evidence="2 3">P1976</strain>
    </source>
</reference>
<evidence type="ECO:0000313" key="3">
    <source>
        <dbReference type="Proteomes" id="UP000028582"/>
    </source>
</evidence>
<feature type="region of interest" description="Disordered" evidence="1">
    <location>
        <begin position="53"/>
        <end position="74"/>
    </location>
</feature>
<gene>
    <name evidence="2" type="ORF">F444_13545</name>
</gene>
<dbReference type="OrthoDB" id="124800at2759"/>
<feature type="compositionally biased region" description="Basic residues" evidence="1">
    <location>
        <begin position="104"/>
        <end position="114"/>
    </location>
</feature>
<feature type="region of interest" description="Disordered" evidence="1">
    <location>
        <begin position="95"/>
        <end position="121"/>
    </location>
</feature>
<dbReference type="AlphaFoldDB" id="A0A080ZTI3"/>
<dbReference type="Proteomes" id="UP000028582">
    <property type="component" value="Unassembled WGS sequence"/>
</dbReference>
<evidence type="ECO:0000256" key="1">
    <source>
        <dbReference type="SAM" id="MobiDB-lite"/>
    </source>
</evidence>
<proteinExistence type="predicted"/>
<organism evidence="2 3">
    <name type="scientific">Phytophthora nicotianae P1976</name>
    <dbReference type="NCBI Taxonomy" id="1317066"/>
    <lineage>
        <taxon>Eukaryota</taxon>
        <taxon>Sar</taxon>
        <taxon>Stramenopiles</taxon>
        <taxon>Oomycota</taxon>
        <taxon>Peronosporomycetes</taxon>
        <taxon>Peronosporales</taxon>
        <taxon>Peronosporaceae</taxon>
        <taxon>Phytophthora</taxon>
    </lineage>
</organism>
<feature type="compositionally biased region" description="Polar residues" evidence="1">
    <location>
        <begin position="53"/>
        <end position="63"/>
    </location>
</feature>
<sequence length="478" mass="54104">MPVNGQHHPIVRLTLGLLFSSQLPKMSFSAKEEAAMPSLEEVVAFIDSWDSGNTSPGDVTTSESETDRSPFSKEDVDSVLLDSLDGVLQDASFLPKETLERNSKKPMKKKRKKTPGASTRLQRRKRAEILALSALSEQLEGRLEQLRRDQDEFDPSSMLLTQGGSSWSAIAAIQFQERLQSEVINQRLRAVLTEQMKINKALCDVFRAQTSLGNLNVFFGEPGPPVQYPVADNSCAMIGELEKKVEGLYLDSAAVFQPRGVPCINTTLHVKQEQDRGNVFEITSTTCLPCSVQETSAMFWRDFLTIHQTNDKSYHFVRSSCRAASLVIFVFNFIFFVQLRQRKPASVEKSFKWVLRSEATVREINGFAFVRKIEEPNRVVLVEADRFVLPTEGLHFRIQRWTIITRSEDGSRPGSIVRTLIQLRAEYTEEFAPTKNDLQQVKDLVLGTLSSRLRGYLQQQQGKFEREAEQLRMTTTAN</sequence>
<dbReference type="EMBL" id="ANJA01002451">
    <property type="protein sequence ID" value="ETO69944.1"/>
    <property type="molecule type" value="Genomic_DNA"/>
</dbReference>
<evidence type="ECO:0000313" key="2">
    <source>
        <dbReference type="EMBL" id="ETO69944.1"/>
    </source>
</evidence>
<protein>
    <submittedName>
        <fullName evidence="2">Uncharacterized protein</fullName>
    </submittedName>
</protein>
<name>A0A080ZTI3_PHYNI</name>
<accession>A0A080ZTI3</accession>
<feature type="compositionally biased region" description="Basic and acidic residues" evidence="1">
    <location>
        <begin position="65"/>
        <end position="74"/>
    </location>
</feature>
<comment type="caution">
    <text evidence="2">The sequence shown here is derived from an EMBL/GenBank/DDBJ whole genome shotgun (WGS) entry which is preliminary data.</text>
</comment>